<dbReference type="EMBL" id="MK937608">
    <property type="protein sequence ID" value="QDH93262.1"/>
    <property type="molecule type" value="Genomic_DNA"/>
</dbReference>
<protein>
    <submittedName>
        <fullName evidence="1">Uncharacterized protein</fullName>
    </submittedName>
</protein>
<sequence length="112" mass="12273">MPTYIRCEHCGELRDTSGRYTSPANNTRDAEAWKAEHESGECIGGTMILVRHGPKMGPNRLTLDIGREMAEFLAEVLSDANAHEQDARAHHLSTLIDSALEDGGAEQRIGRG</sequence>
<name>A0A514DI16_9CAUD</name>
<reference evidence="1 2" key="1">
    <citation type="submission" date="2019-05" db="EMBL/GenBank/DDBJ databases">
        <authorList>
            <person name="Stoner T.H."/>
            <person name="Aull H.G."/>
            <person name="Divens A.M."/>
            <person name="Zack K."/>
            <person name="Garlena R.A."/>
            <person name="Russell D.A."/>
            <person name="Pope W.H."/>
            <person name="Jacobs-Sera D."/>
            <person name="Hatfull G.F."/>
        </authorList>
    </citation>
    <scope>NUCLEOTIDE SEQUENCE [LARGE SCALE GENOMIC DNA]</scope>
</reference>
<dbReference type="KEGG" id="vg:80004492"/>
<dbReference type="RefSeq" id="YP_010750835.1">
    <property type="nucleotide sequence ID" value="NC_073363.1"/>
</dbReference>
<accession>A0A514DI16</accession>
<organism evidence="1 2">
    <name type="scientific">Microbacterium phage Cressida</name>
    <dbReference type="NCBI Taxonomy" id="2591216"/>
    <lineage>
        <taxon>Viruses</taxon>
        <taxon>Duplodnaviria</taxon>
        <taxon>Heunggongvirae</taxon>
        <taxon>Uroviricota</taxon>
        <taxon>Caudoviricetes</taxon>
        <taxon>Kutznervirinae</taxon>
        <taxon>Mementomorivirus</taxon>
        <taxon>Mementomorivirus cressida</taxon>
    </lineage>
</organism>
<evidence type="ECO:0000313" key="2">
    <source>
        <dbReference type="Proteomes" id="UP000320188"/>
    </source>
</evidence>
<dbReference type="Proteomes" id="UP000320188">
    <property type="component" value="Segment"/>
</dbReference>
<dbReference type="GeneID" id="80004492"/>
<keyword evidence="2" id="KW-1185">Reference proteome</keyword>
<proteinExistence type="predicted"/>
<gene>
    <name evidence="1" type="primary">19</name>
    <name evidence="1" type="ORF">PBI_CRESSIDA_20</name>
</gene>
<evidence type="ECO:0000313" key="1">
    <source>
        <dbReference type="EMBL" id="QDH93262.1"/>
    </source>
</evidence>